<dbReference type="SUPFAM" id="SSF51735">
    <property type="entry name" value="NAD(P)-binding Rossmann-fold domains"/>
    <property type="match status" value="1"/>
</dbReference>
<proteinExistence type="inferred from homology"/>
<evidence type="ECO:0000259" key="2">
    <source>
        <dbReference type="Pfam" id="PF01370"/>
    </source>
</evidence>
<comment type="similarity">
    <text evidence="1">Belongs to the NAD(P)-dependent epimerase/dehydratase family.</text>
</comment>
<dbReference type="InterPro" id="IPR001509">
    <property type="entry name" value="Epimerase_deHydtase"/>
</dbReference>
<dbReference type="Gene3D" id="3.90.25.10">
    <property type="entry name" value="UDP-galactose 4-epimerase, domain 1"/>
    <property type="match status" value="1"/>
</dbReference>
<dbReference type="Gene3D" id="3.40.50.720">
    <property type="entry name" value="NAD(P)-binding Rossmann-like Domain"/>
    <property type="match status" value="1"/>
</dbReference>
<dbReference type="EMBL" id="MGJD01000028">
    <property type="protein sequence ID" value="OGN00159.1"/>
    <property type="molecule type" value="Genomic_DNA"/>
</dbReference>
<sequence>MEHKNTKVVVTGGAGFIGSNLVDALVGEGFDVHIIDNLSNGKRGNVNKKAKLHIKDVANIKDIQPIINGAKYVFHLAALPRVQYSIENPIESDTANARGTLNVLVASKNAGVKRVIYSASSSAYGDQKIMPLKETMMPAPKSPYGLQKYIGELYCKLWSEVYSLPTVCLRYFNVYGPRQNAEGAYALVMATFMKQLASGKSMTITGDGEQTRDFTSVHDVVRANLLAMKSNKVGNGESVNIGVGRNQSINEIADLIGGPRKHIPARLEPKHTLADHTLATKLLGWKPKVKLEDGIEELKNCPCLCGSGKSFNKCHACP</sequence>
<feature type="domain" description="NAD-dependent epimerase/dehydratase" evidence="2">
    <location>
        <begin position="8"/>
        <end position="242"/>
    </location>
</feature>
<dbReference type="Pfam" id="PF01370">
    <property type="entry name" value="Epimerase"/>
    <property type="match status" value="1"/>
</dbReference>
<evidence type="ECO:0000256" key="1">
    <source>
        <dbReference type="ARBA" id="ARBA00007637"/>
    </source>
</evidence>
<evidence type="ECO:0000313" key="3">
    <source>
        <dbReference type="EMBL" id="OGN00159.1"/>
    </source>
</evidence>
<protein>
    <recommendedName>
        <fullName evidence="2">NAD-dependent epimerase/dehydratase domain-containing protein</fullName>
    </recommendedName>
</protein>
<dbReference type="PANTHER" id="PTHR43000">
    <property type="entry name" value="DTDP-D-GLUCOSE 4,6-DEHYDRATASE-RELATED"/>
    <property type="match status" value="1"/>
</dbReference>
<reference evidence="3 4" key="1">
    <citation type="journal article" date="2016" name="Nat. Commun.">
        <title>Thousands of microbial genomes shed light on interconnected biogeochemical processes in an aquifer system.</title>
        <authorList>
            <person name="Anantharaman K."/>
            <person name="Brown C.T."/>
            <person name="Hug L.A."/>
            <person name="Sharon I."/>
            <person name="Castelle C.J."/>
            <person name="Probst A.J."/>
            <person name="Thomas B.C."/>
            <person name="Singh A."/>
            <person name="Wilkins M.J."/>
            <person name="Karaoz U."/>
            <person name="Brodie E.L."/>
            <person name="Williams K.H."/>
            <person name="Hubbard S.S."/>
            <person name="Banfield J.F."/>
        </authorList>
    </citation>
    <scope>NUCLEOTIDE SEQUENCE [LARGE SCALE GENOMIC DNA]</scope>
</reference>
<organism evidence="3 4">
    <name type="scientific">Candidatus Yanofskybacteria bacterium RIFCSPHIGHO2_01_FULL_41_53</name>
    <dbReference type="NCBI Taxonomy" id="1802663"/>
    <lineage>
        <taxon>Bacteria</taxon>
        <taxon>Candidatus Yanofskyibacteriota</taxon>
    </lineage>
</organism>
<name>A0A1F8EJC2_9BACT</name>
<dbReference type="AlphaFoldDB" id="A0A1F8EJC2"/>
<accession>A0A1F8EJC2</accession>
<evidence type="ECO:0000313" key="4">
    <source>
        <dbReference type="Proteomes" id="UP000177117"/>
    </source>
</evidence>
<dbReference type="InterPro" id="IPR036291">
    <property type="entry name" value="NAD(P)-bd_dom_sf"/>
</dbReference>
<dbReference type="Proteomes" id="UP000177117">
    <property type="component" value="Unassembled WGS sequence"/>
</dbReference>
<gene>
    <name evidence="3" type="ORF">A2650_04355</name>
</gene>
<comment type="caution">
    <text evidence="3">The sequence shown here is derived from an EMBL/GenBank/DDBJ whole genome shotgun (WGS) entry which is preliminary data.</text>
</comment>